<feature type="region of interest" description="Disordered" evidence="1">
    <location>
        <begin position="159"/>
        <end position="262"/>
    </location>
</feature>
<evidence type="ECO:0000256" key="1">
    <source>
        <dbReference type="SAM" id="MobiDB-lite"/>
    </source>
</evidence>
<proteinExistence type="predicted"/>
<feature type="compositionally biased region" description="Basic and acidic residues" evidence="1">
    <location>
        <begin position="168"/>
        <end position="185"/>
    </location>
</feature>
<feature type="compositionally biased region" description="Basic residues" evidence="1">
    <location>
        <begin position="206"/>
        <end position="219"/>
    </location>
</feature>
<organism evidence="2">
    <name type="scientific">Oryza punctata</name>
    <name type="common">Red rice</name>
    <dbReference type="NCBI Taxonomy" id="4537"/>
    <lineage>
        <taxon>Eukaryota</taxon>
        <taxon>Viridiplantae</taxon>
        <taxon>Streptophyta</taxon>
        <taxon>Embryophyta</taxon>
        <taxon>Tracheophyta</taxon>
        <taxon>Spermatophyta</taxon>
        <taxon>Magnoliopsida</taxon>
        <taxon>Liliopsida</taxon>
        <taxon>Poales</taxon>
        <taxon>Poaceae</taxon>
        <taxon>BOP clade</taxon>
        <taxon>Oryzoideae</taxon>
        <taxon>Oryzeae</taxon>
        <taxon>Oryzinae</taxon>
        <taxon>Oryza</taxon>
    </lineage>
</organism>
<feature type="compositionally biased region" description="Pro residues" evidence="1">
    <location>
        <begin position="1"/>
        <end position="11"/>
    </location>
</feature>
<name>A0A0E0LUG9_ORYPU</name>
<reference evidence="2" key="2">
    <citation type="submission" date="2018-05" db="EMBL/GenBank/DDBJ databases">
        <title>OpunRS2 (Oryza punctata Reference Sequence Version 2).</title>
        <authorList>
            <person name="Zhang J."/>
            <person name="Kudrna D."/>
            <person name="Lee S."/>
            <person name="Talag J."/>
            <person name="Welchert J."/>
            <person name="Wing R.A."/>
        </authorList>
    </citation>
    <scope>NUCLEOTIDE SEQUENCE [LARGE SCALE GENOMIC DNA]</scope>
</reference>
<dbReference type="Gramene" id="OPUNC08G11950.2">
    <property type="protein sequence ID" value="OPUNC08G11950.2"/>
    <property type="gene ID" value="OPUNC08G11950"/>
</dbReference>
<sequence>MAREPTPPAPPRMRMDLPAEKPARSRPSWAVSTASGSPAACAKSRFLGFIASSFSSTAVYSASDPDCLGPSNAFSLMLPYTSSPSLSPFTWLPAFTTTPATSYPGTAAAVAGSAARARSHRRANHRNPPPVPRAAGMWTEPLPGSLSVAGSVACAPPLSYPSPPLRAANRDREKERGRPDLEAERRRRIRLSPPSPLPNVVAAAARSRRRWGGRRRCRIRLSPPSPSPNGVATAGEEPSRRHPIVAGEEGGRSGRRWVERRR</sequence>
<keyword evidence="3" id="KW-1185">Reference proteome</keyword>
<evidence type="ECO:0000313" key="3">
    <source>
        <dbReference type="Proteomes" id="UP000026962"/>
    </source>
</evidence>
<dbReference type="AlphaFoldDB" id="A0A0E0LUG9"/>
<dbReference type="Proteomes" id="UP000026962">
    <property type="component" value="Chromosome 8"/>
</dbReference>
<protein>
    <submittedName>
        <fullName evidence="2">Uncharacterized protein</fullName>
    </submittedName>
</protein>
<accession>A0A0E0LUG9</accession>
<evidence type="ECO:0000313" key="2">
    <source>
        <dbReference type="EnsemblPlants" id="OPUNC08G11950.2"/>
    </source>
</evidence>
<reference evidence="2" key="1">
    <citation type="submission" date="2015-04" db="UniProtKB">
        <authorList>
            <consortium name="EnsemblPlants"/>
        </authorList>
    </citation>
    <scope>IDENTIFICATION</scope>
</reference>
<feature type="compositionally biased region" description="Basic residues" evidence="1">
    <location>
        <begin position="253"/>
        <end position="262"/>
    </location>
</feature>
<dbReference type="HOGENOM" id="CLU_1063132_0_0_1"/>
<feature type="compositionally biased region" description="Basic and acidic residues" evidence="1">
    <location>
        <begin position="13"/>
        <end position="23"/>
    </location>
</feature>
<dbReference type="EnsemblPlants" id="OPUNC08G11950.2">
    <property type="protein sequence ID" value="OPUNC08G11950.2"/>
    <property type="gene ID" value="OPUNC08G11950"/>
</dbReference>
<feature type="region of interest" description="Disordered" evidence="1">
    <location>
        <begin position="1"/>
        <end position="35"/>
    </location>
</feature>